<evidence type="ECO:0000259" key="5">
    <source>
        <dbReference type="Pfam" id="PF09734"/>
    </source>
</evidence>
<feature type="domain" description="Transcription factor IIIC subunit 5 HTH" evidence="5">
    <location>
        <begin position="152"/>
        <end position="191"/>
    </location>
</feature>
<gene>
    <name evidence="7" type="ORF">TRIADDRAFT_53254</name>
</gene>
<evidence type="ECO:0000313" key="7">
    <source>
        <dbReference type="EMBL" id="EDV27505.1"/>
    </source>
</evidence>
<dbReference type="eggNOG" id="KOG2473">
    <property type="taxonomic scope" value="Eukaryota"/>
</dbReference>
<dbReference type="PANTHER" id="PTHR13230">
    <property type="entry name" value="GENERAL TRANSCRIPTION FACTOR IIIC, POLYPEPTIDE 5"/>
    <property type="match status" value="1"/>
</dbReference>
<dbReference type="KEGG" id="tad:TRIADDRAFT_53254"/>
<dbReference type="InterPro" id="IPR040454">
    <property type="entry name" value="TF_IIIC_Tfc1/Sfc1"/>
</dbReference>
<dbReference type="STRING" id="10228.B3RNQ9"/>
<keyword evidence="8" id="KW-1185">Reference proteome</keyword>
<dbReference type="Pfam" id="PF17682">
    <property type="entry name" value="Tau95_N"/>
    <property type="match status" value="1"/>
</dbReference>
<dbReference type="InterPro" id="IPR019136">
    <property type="entry name" value="TF_IIIC_su-5_HTH"/>
</dbReference>
<protein>
    <recommendedName>
        <fullName evidence="9">Transcription factor IIIC subunit 5 HTH domain-containing protein</fullName>
    </recommendedName>
</protein>
<dbReference type="EMBL" id="DS985242">
    <property type="protein sequence ID" value="EDV27505.1"/>
    <property type="molecule type" value="Genomic_DNA"/>
</dbReference>
<accession>B3RNQ9</accession>
<name>B3RNQ9_TRIAD</name>
<keyword evidence="3" id="KW-0804">Transcription</keyword>
<reference evidence="7 8" key="1">
    <citation type="journal article" date="2008" name="Nature">
        <title>The Trichoplax genome and the nature of placozoans.</title>
        <authorList>
            <person name="Srivastava M."/>
            <person name="Begovic E."/>
            <person name="Chapman J."/>
            <person name="Putnam N.H."/>
            <person name="Hellsten U."/>
            <person name="Kawashima T."/>
            <person name="Kuo A."/>
            <person name="Mitros T."/>
            <person name="Salamov A."/>
            <person name="Carpenter M.L."/>
            <person name="Signorovitch A.Y."/>
            <person name="Moreno M.A."/>
            <person name="Kamm K."/>
            <person name="Grimwood J."/>
            <person name="Schmutz J."/>
            <person name="Shapiro H."/>
            <person name="Grigoriev I.V."/>
            <person name="Buss L.W."/>
            <person name="Schierwater B."/>
            <person name="Dellaporta S.L."/>
            <person name="Rokhsar D.S."/>
        </authorList>
    </citation>
    <scope>NUCLEOTIDE SEQUENCE [LARGE SCALE GENOMIC DNA]</scope>
    <source>
        <strain evidence="7 8">Grell-BS-1999</strain>
    </source>
</reference>
<dbReference type="OrthoDB" id="5598268at2759"/>
<dbReference type="Pfam" id="PF09734">
    <property type="entry name" value="Tau95"/>
    <property type="match status" value="1"/>
</dbReference>
<dbReference type="HOGENOM" id="CLU_026463_0_0_1"/>
<sequence length="337" mass="38288">MRLALNFRPEDEFCHPTYGDRSDSTRTLLLHVKHKKSDGTVRLNILGNIKTIYSFQGCADYQFLPSKSTNLFGNRGQTNITNDLSWNGIKTSQFLNEKIPLFLPPATFARLDKAMVYNFNEESTTKQGDEDETEEAQNENTVTNCLILSGSVLPAVAYHFKSGPWRSLWVKFGYDPRRDPSSKVYQVFDFRMKSLDDHSDLAGASKYHINAPWNQLKEDVITPYVYQSGVIPPQRHTLYQLIDIHHEDIQKFISANDGNETHCSLEDGWCAPGTIAKIRDKLSAEVSLTLKELEESASLLESDKSKSNTTELSTPVARKVWILTEYNLKTQEDPIAE</sequence>
<keyword evidence="4" id="KW-0539">Nucleus</keyword>
<evidence type="ECO:0000256" key="2">
    <source>
        <dbReference type="ARBA" id="ARBA00023125"/>
    </source>
</evidence>
<dbReference type="CTD" id="6751105"/>
<dbReference type="Gene3D" id="3.30.200.160">
    <property type="entry name" value="TFIIIC, subcomplex tauA, subunit Sfc1, barrel domain"/>
    <property type="match status" value="1"/>
</dbReference>
<dbReference type="GO" id="GO:0006384">
    <property type="term" value="P:transcription initiation at RNA polymerase III promoter"/>
    <property type="evidence" value="ECO:0007669"/>
    <property type="project" value="InterPro"/>
</dbReference>
<evidence type="ECO:0000256" key="1">
    <source>
        <dbReference type="ARBA" id="ARBA00004123"/>
    </source>
</evidence>
<evidence type="ECO:0000259" key="6">
    <source>
        <dbReference type="Pfam" id="PF17682"/>
    </source>
</evidence>
<dbReference type="GO" id="GO:0005634">
    <property type="term" value="C:nucleus"/>
    <property type="evidence" value="ECO:0007669"/>
    <property type="project" value="UniProtKB-SubCell"/>
</dbReference>
<dbReference type="FunCoup" id="B3RNQ9">
    <property type="interactions" value="1522"/>
</dbReference>
<dbReference type="PANTHER" id="PTHR13230:SF5">
    <property type="entry name" value="GENERAL TRANSCRIPTION FACTOR 3C POLYPEPTIDE 5"/>
    <property type="match status" value="1"/>
</dbReference>
<dbReference type="GO" id="GO:0003677">
    <property type="term" value="F:DNA binding"/>
    <property type="evidence" value="ECO:0007669"/>
    <property type="project" value="UniProtKB-KW"/>
</dbReference>
<feature type="domain" description="Transcription factor IIIC subunit Tfc1/Sfc1 triple barrel" evidence="6">
    <location>
        <begin position="3"/>
        <end position="63"/>
    </location>
</feature>
<dbReference type="GeneID" id="6751105"/>
<dbReference type="InParanoid" id="B3RNQ9"/>
<evidence type="ECO:0000256" key="3">
    <source>
        <dbReference type="ARBA" id="ARBA00023163"/>
    </source>
</evidence>
<organism evidence="7 8">
    <name type="scientific">Trichoplax adhaerens</name>
    <name type="common">Trichoplax reptans</name>
    <dbReference type="NCBI Taxonomy" id="10228"/>
    <lineage>
        <taxon>Eukaryota</taxon>
        <taxon>Metazoa</taxon>
        <taxon>Placozoa</taxon>
        <taxon>Uniplacotomia</taxon>
        <taxon>Trichoplacea</taxon>
        <taxon>Trichoplacidae</taxon>
        <taxon>Trichoplax</taxon>
    </lineage>
</organism>
<dbReference type="GO" id="GO:0000127">
    <property type="term" value="C:transcription factor TFIIIC complex"/>
    <property type="evidence" value="ECO:0000318"/>
    <property type="project" value="GO_Central"/>
</dbReference>
<keyword evidence="2" id="KW-0238">DNA-binding</keyword>
<dbReference type="InterPro" id="IPR042536">
    <property type="entry name" value="TFIIIC_tauA_Sfc1"/>
</dbReference>
<dbReference type="InterPro" id="IPR041499">
    <property type="entry name" value="Tfc1/Sfc1_N"/>
</dbReference>
<comment type="subcellular location">
    <subcellularLocation>
        <location evidence="1">Nucleus</location>
    </subcellularLocation>
</comment>
<dbReference type="PhylomeDB" id="B3RNQ9"/>
<proteinExistence type="predicted"/>
<evidence type="ECO:0000256" key="4">
    <source>
        <dbReference type="ARBA" id="ARBA00023242"/>
    </source>
</evidence>
<dbReference type="RefSeq" id="XP_002109339.1">
    <property type="nucleotide sequence ID" value="XM_002109303.1"/>
</dbReference>
<dbReference type="AlphaFoldDB" id="B3RNQ9"/>
<evidence type="ECO:0008006" key="9">
    <source>
        <dbReference type="Google" id="ProtNLM"/>
    </source>
</evidence>
<evidence type="ECO:0000313" key="8">
    <source>
        <dbReference type="Proteomes" id="UP000009022"/>
    </source>
</evidence>
<dbReference type="Proteomes" id="UP000009022">
    <property type="component" value="Unassembled WGS sequence"/>
</dbReference>